<feature type="chain" id="PRO_5007461486" description="AB hydrolase-1 domain-containing protein" evidence="1">
    <location>
        <begin position="26"/>
        <end position="250"/>
    </location>
</feature>
<proteinExistence type="predicted"/>
<evidence type="ECO:0000256" key="1">
    <source>
        <dbReference type="SAM" id="SignalP"/>
    </source>
</evidence>
<feature type="domain" description="AB hydrolase-1" evidence="2">
    <location>
        <begin position="47"/>
        <end position="240"/>
    </location>
</feature>
<evidence type="ECO:0000313" key="4">
    <source>
        <dbReference type="Proteomes" id="UP000070442"/>
    </source>
</evidence>
<dbReference type="Pfam" id="PF12697">
    <property type="entry name" value="Abhydrolase_6"/>
    <property type="match status" value="1"/>
</dbReference>
<dbReference type="InterPro" id="IPR029058">
    <property type="entry name" value="AB_hydrolase_fold"/>
</dbReference>
<dbReference type="Gene3D" id="3.40.50.1820">
    <property type="entry name" value="alpha/beta hydrolase"/>
    <property type="match status" value="1"/>
</dbReference>
<dbReference type="PATRIC" id="fig|755172.3.peg.1006"/>
<reference evidence="4" key="1">
    <citation type="submission" date="2016-01" db="EMBL/GenBank/DDBJ databases">
        <authorList>
            <person name="Mitreva M."/>
            <person name="Pepin K.H."/>
            <person name="Mihindukulasuriya K.A."/>
            <person name="Fulton R."/>
            <person name="Fronick C."/>
            <person name="O'Laughlin M."/>
            <person name="Miner T."/>
            <person name="Herter B."/>
            <person name="Rosa B.A."/>
            <person name="Cordes M."/>
            <person name="Tomlinson C."/>
            <person name="Wollam A."/>
            <person name="Palsikar V.B."/>
            <person name="Mardis E.R."/>
            <person name="Wilson R.K."/>
        </authorList>
    </citation>
    <scope>NUCLEOTIDE SEQUENCE [LARGE SCALE GENOMIC DNA]</scope>
    <source>
        <strain evidence="4">DNF00729</strain>
    </source>
</reference>
<accession>A0A134AG94</accession>
<protein>
    <recommendedName>
        <fullName evidence="2">AB hydrolase-1 domain-containing protein</fullName>
    </recommendedName>
</protein>
<feature type="signal peptide" evidence="1">
    <location>
        <begin position="1"/>
        <end position="25"/>
    </location>
</feature>
<dbReference type="STRING" id="755172.HMPREF1863_01047"/>
<sequence length="250" mass="27835">MTNNRIKTFGVLALAAVLLTQPISAISSSFSVPRSDKKTLPYDSKNVIFLHGLGQDSSSWNETFQFLDFNEKESINIIDDAMEEPSFSDLKKNVEAQLAHKQGPFILCGLSLGAVLAIAMSLDCPEKIAGLIVIAPQYKMPSLLLKFQNGLFKLMPERFFSQTGISKEQMMSISSSMSGIDYSRRIQGIHCPVYIICGSRDWANKRAARSLYRQLPQSKIFYVDGAGHEVNVDAPRELAKIINTAYNEMK</sequence>
<dbReference type="AlphaFoldDB" id="A0A134AG94"/>
<keyword evidence="1" id="KW-0732">Signal</keyword>
<evidence type="ECO:0000259" key="2">
    <source>
        <dbReference type="Pfam" id="PF12697"/>
    </source>
</evidence>
<dbReference type="OrthoDB" id="9775557at2"/>
<dbReference type="PANTHER" id="PTHR43194:SF5">
    <property type="entry name" value="PIMELOYL-[ACYL-CARRIER PROTEIN] METHYL ESTER ESTERASE"/>
    <property type="match status" value="1"/>
</dbReference>
<organism evidence="3 4">
    <name type="scientific">Aedoeadaptatus coxii</name>
    <dbReference type="NCBI Taxonomy" id="755172"/>
    <lineage>
        <taxon>Bacteria</taxon>
        <taxon>Bacillati</taxon>
        <taxon>Bacillota</taxon>
        <taxon>Tissierellia</taxon>
        <taxon>Tissierellales</taxon>
        <taxon>Peptoniphilaceae</taxon>
        <taxon>Aedoeadaptatus</taxon>
    </lineage>
</organism>
<dbReference type="EMBL" id="LSDG01000027">
    <property type="protein sequence ID" value="KXB66665.1"/>
    <property type="molecule type" value="Genomic_DNA"/>
</dbReference>
<dbReference type="Proteomes" id="UP000070442">
    <property type="component" value="Unassembled WGS sequence"/>
</dbReference>
<dbReference type="PANTHER" id="PTHR43194">
    <property type="entry name" value="HYDROLASE ALPHA/BETA FOLD FAMILY"/>
    <property type="match status" value="1"/>
</dbReference>
<keyword evidence="4" id="KW-1185">Reference proteome</keyword>
<name>A0A134AG94_9FIRM</name>
<dbReference type="InterPro" id="IPR000073">
    <property type="entry name" value="AB_hydrolase_1"/>
</dbReference>
<comment type="caution">
    <text evidence="3">The sequence shown here is derived from an EMBL/GenBank/DDBJ whole genome shotgun (WGS) entry which is preliminary data.</text>
</comment>
<dbReference type="SUPFAM" id="SSF53474">
    <property type="entry name" value="alpha/beta-Hydrolases"/>
    <property type="match status" value="1"/>
</dbReference>
<dbReference type="InterPro" id="IPR050228">
    <property type="entry name" value="Carboxylesterase_BioH"/>
</dbReference>
<gene>
    <name evidence="3" type="ORF">HMPREF1863_01047</name>
</gene>
<dbReference type="RefSeq" id="WP_068367947.1">
    <property type="nucleotide sequence ID" value="NZ_KQ960175.1"/>
</dbReference>
<evidence type="ECO:0000313" key="3">
    <source>
        <dbReference type="EMBL" id="KXB66665.1"/>
    </source>
</evidence>